<accession>A0CZG6</accession>
<dbReference type="AlphaFoldDB" id="A0CZG6"/>
<sequence length="440" mass="52225">MIQQQKSNQHCKLHPNESVIFCCFKQECNQNRIFCLDCLKQKQHIEHMDAVQKLEDANIFINQQLSKIKEVITATKNEFDLAKESFNTLIIGLQYQVFGLEAVMNNMNLNEIQETIANLFLFERVKSTMQQSIDQTLYKLRKTIEDTYQNFQLNLFIQKDEEILVKIGSYLFEQQQYRKAIEYYDECLNMNVENEQALFGKGECLRAIQQFKQASECYQKVQFINNNNAQAYIKQGQKQFNFQENVYDICINLIQQLRYIIKPYFWINLILHQFIIRVICYCLLQLWNFTEAKECFEEVVKINSDNNYTLLAKSNLLLLTLHPEEAKQILDQILENSPQKFDIFLLNTSISTFTIREFCDFHQDTNEVEQMIQQFPQNIFALYLKGIKSIYFQGISLIKDNNIEEAQKIQEKLIEIDPTSWMIKHLKGVFELIFSEVFKK</sequence>
<keyword evidence="1" id="KW-0677">Repeat</keyword>
<dbReference type="SMART" id="SM00028">
    <property type="entry name" value="TPR"/>
    <property type="match status" value="4"/>
</dbReference>
<keyword evidence="5" id="KW-1185">Reference proteome</keyword>
<evidence type="ECO:0000256" key="1">
    <source>
        <dbReference type="ARBA" id="ARBA00022737"/>
    </source>
</evidence>
<dbReference type="InterPro" id="IPR011990">
    <property type="entry name" value="TPR-like_helical_dom_sf"/>
</dbReference>
<dbReference type="SUPFAM" id="SSF48452">
    <property type="entry name" value="TPR-like"/>
    <property type="match status" value="1"/>
</dbReference>
<dbReference type="OrthoDB" id="418911at2759"/>
<evidence type="ECO:0000313" key="4">
    <source>
        <dbReference type="EMBL" id="CAK76183.1"/>
    </source>
</evidence>
<dbReference type="Proteomes" id="UP000000600">
    <property type="component" value="Unassembled WGS sequence"/>
</dbReference>
<evidence type="ECO:0000313" key="5">
    <source>
        <dbReference type="Proteomes" id="UP000000600"/>
    </source>
</evidence>
<evidence type="ECO:0008006" key="6">
    <source>
        <dbReference type="Google" id="ProtNLM"/>
    </source>
</evidence>
<dbReference type="OMA" id="HIEHMDA"/>
<dbReference type="Pfam" id="PF14559">
    <property type="entry name" value="TPR_19"/>
    <property type="match status" value="1"/>
</dbReference>
<dbReference type="PANTHER" id="PTHR44943">
    <property type="entry name" value="CELLULOSE SYNTHASE OPERON PROTEIN C"/>
    <property type="match status" value="1"/>
</dbReference>
<reference evidence="4 5" key="1">
    <citation type="journal article" date="2006" name="Nature">
        <title>Global trends of whole-genome duplications revealed by the ciliate Paramecium tetraurelia.</title>
        <authorList>
            <consortium name="Genoscope"/>
            <person name="Aury J.-M."/>
            <person name="Jaillon O."/>
            <person name="Duret L."/>
            <person name="Noel B."/>
            <person name="Jubin C."/>
            <person name="Porcel B.M."/>
            <person name="Segurens B."/>
            <person name="Daubin V."/>
            <person name="Anthouard V."/>
            <person name="Aiach N."/>
            <person name="Arnaiz O."/>
            <person name="Billaut A."/>
            <person name="Beisson J."/>
            <person name="Blanc I."/>
            <person name="Bouhouche K."/>
            <person name="Camara F."/>
            <person name="Duharcourt S."/>
            <person name="Guigo R."/>
            <person name="Gogendeau D."/>
            <person name="Katinka M."/>
            <person name="Keller A.-M."/>
            <person name="Kissmehl R."/>
            <person name="Klotz C."/>
            <person name="Koll F."/>
            <person name="Le Moue A."/>
            <person name="Lepere C."/>
            <person name="Malinsky S."/>
            <person name="Nowacki M."/>
            <person name="Nowak J.K."/>
            <person name="Plattner H."/>
            <person name="Poulain J."/>
            <person name="Ruiz F."/>
            <person name="Serrano V."/>
            <person name="Zagulski M."/>
            <person name="Dessen P."/>
            <person name="Betermier M."/>
            <person name="Weissenbach J."/>
            <person name="Scarpelli C."/>
            <person name="Schachter V."/>
            <person name="Sperling L."/>
            <person name="Meyer E."/>
            <person name="Cohen J."/>
            <person name="Wincker P."/>
        </authorList>
    </citation>
    <scope>NUCLEOTIDE SEQUENCE [LARGE SCALE GENOMIC DNA]</scope>
    <source>
        <strain evidence="4 5">Stock d4-2</strain>
    </source>
</reference>
<dbReference type="InterPro" id="IPR019734">
    <property type="entry name" value="TPR_rpt"/>
</dbReference>
<protein>
    <recommendedName>
        <fullName evidence="6">Tetratricopeptide repeat protein</fullName>
    </recommendedName>
</protein>
<dbReference type="GeneID" id="5029365"/>
<dbReference type="PANTHER" id="PTHR44943:SF4">
    <property type="entry name" value="TPR REPEAT-CONTAINING PROTEIN MJ0798"/>
    <property type="match status" value="1"/>
</dbReference>
<dbReference type="RefSeq" id="XP_001443580.1">
    <property type="nucleotide sequence ID" value="XM_001443543.1"/>
</dbReference>
<evidence type="ECO:0000256" key="3">
    <source>
        <dbReference type="PROSITE-ProRule" id="PRU00339"/>
    </source>
</evidence>
<dbReference type="InterPro" id="IPR051685">
    <property type="entry name" value="Ycf3/AcsC/BcsC/TPR_MFPF"/>
</dbReference>
<organism evidence="4 5">
    <name type="scientific">Paramecium tetraurelia</name>
    <dbReference type="NCBI Taxonomy" id="5888"/>
    <lineage>
        <taxon>Eukaryota</taxon>
        <taxon>Sar</taxon>
        <taxon>Alveolata</taxon>
        <taxon>Ciliophora</taxon>
        <taxon>Intramacronucleata</taxon>
        <taxon>Oligohymenophorea</taxon>
        <taxon>Peniculida</taxon>
        <taxon>Parameciidae</taxon>
        <taxon>Paramecium</taxon>
    </lineage>
</organism>
<dbReference type="EMBL" id="CT868230">
    <property type="protein sequence ID" value="CAK76183.1"/>
    <property type="molecule type" value="Genomic_DNA"/>
</dbReference>
<dbReference type="Pfam" id="PF13181">
    <property type="entry name" value="TPR_8"/>
    <property type="match status" value="2"/>
</dbReference>
<feature type="repeat" description="TPR" evidence="3">
    <location>
        <begin position="161"/>
        <end position="194"/>
    </location>
</feature>
<dbReference type="PROSITE" id="PS50005">
    <property type="entry name" value="TPR"/>
    <property type="match status" value="1"/>
</dbReference>
<gene>
    <name evidence="4" type="ORF">GSPATT00011756001</name>
</gene>
<proteinExistence type="predicted"/>
<dbReference type="HOGENOM" id="CLU_036676_1_0_1"/>
<evidence type="ECO:0000256" key="2">
    <source>
        <dbReference type="ARBA" id="ARBA00022803"/>
    </source>
</evidence>
<keyword evidence="2 3" id="KW-0802">TPR repeat</keyword>
<dbReference type="InParanoid" id="A0CZG6"/>
<dbReference type="Gene3D" id="1.25.40.10">
    <property type="entry name" value="Tetratricopeptide repeat domain"/>
    <property type="match status" value="1"/>
</dbReference>
<dbReference type="KEGG" id="ptm:GSPATT00011756001"/>
<name>A0CZG6_PARTE</name>